<sequence>MAARTYCSQAAASLGVSVGRFEGRFSGEDGGPHVGRGRVDG</sequence>
<feature type="region of interest" description="Disordered" evidence="1">
    <location>
        <begin position="22"/>
        <end position="41"/>
    </location>
</feature>
<accession>A0A0K1PT03</accession>
<gene>
    <name evidence="2" type="ORF">AKJ09_03339</name>
</gene>
<organism evidence="2 3">
    <name type="scientific">Labilithrix luteola</name>
    <dbReference type="NCBI Taxonomy" id="1391654"/>
    <lineage>
        <taxon>Bacteria</taxon>
        <taxon>Pseudomonadati</taxon>
        <taxon>Myxococcota</taxon>
        <taxon>Polyangia</taxon>
        <taxon>Polyangiales</taxon>
        <taxon>Labilitrichaceae</taxon>
        <taxon>Labilithrix</taxon>
    </lineage>
</organism>
<dbReference type="KEGG" id="llu:AKJ09_03339"/>
<dbReference type="AlphaFoldDB" id="A0A0K1PT03"/>
<evidence type="ECO:0000256" key="1">
    <source>
        <dbReference type="SAM" id="MobiDB-lite"/>
    </source>
</evidence>
<name>A0A0K1PT03_9BACT</name>
<evidence type="ECO:0000313" key="3">
    <source>
        <dbReference type="Proteomes" id="UP000064967"/>
    </source>
</evidence>
<reference evidence="2 3" key="1">
    <citation type="submission" date="2015-08" db="EMBL/GenBank/DDBJ databases">
        <authorList>
            <person name="Babu N.S."/>
            <person name="Beckwith C.J."/>
            <person name="Beseler K.G."/>
            <person name="Brison A."/>
            <person name="Carone J.V."/>
            <person name="Caskin T.P."/>
            <person name="Diamond M."/>
            <person name="Durham M.E."/>
            <person name="Foxe J.M."/>
            <person name="Go M."/>
            <person name="Henderson B.A."/>
            <person name="Jones I.B."/>
            <person name="McGettigan J.A."/>
            <person name="Micheletti S.J."/>
            <person name="Nasrallah M.E."/>
            <person name="Ortiz D."/>
            <person name="Piller C.R."/>
            <person name="Privatt S.R."/>
            <person name="Schneider S.L."/>
            <person name="Sharp S."/>
            <person name="Smith T.C."/>
            <person name="Stanton J.D."/>
            <person name="Ullery H.E."/>
            <person name="Wilson R.J."/>
            <person name="Serrano M.G."/>
            <person name="Buck G."/>
            <person name="Lee V."/>
            <person name="Wang Y."/>
            <person name="Carvalho R."/>
            <person name="Voegtly L."/>
            <person name="Shi R."/>
            <person name="Duckworth R."/>
            <person name="Johnson A."/>
            <person name="Loviza R."/>
            <person name="Walstead R."/>
            <person name="Shah Z."/>
            <person name="Kiflezghi M."/>
            <person name="Wade K."/>
            <person name="Ball S.L."/>
            <person name="Bradley K.W."/>
            <person name="Asai D.J."/>
            <person name="Bowman C.A."/>
            <person name="Russell D.A."/>
            <person name="Pope W.H."/>
            <person name="Jacobs-Sera D."/>
            <person name="Hendrix R.W."/>
            <person name="Hatfull G.F."/>
        </authorList>
    </citation>
    <scope>NUCLEOTIDE SEQUENCE [LARGE SCALE GENOMIC DNA]</scope>
    <source>
        <strain evidence="2 3">DSM 27648</strain>
    </source>
</reference>
<proteinExistence type="predicted"/>
<protein>
    <submittedName>
        <fullName evidence="2">Uncharacterized protein</fullName>
    </submittedName>
</protein>
<dbReference type="EMBL" id="CP012333">
    <property type="protein sequence ID" value="AKU96675.1"/>
    <property type="molecule type" value="Genomic_DNA"/>
</dbReference>
<keyword evidence="3" id="KW-1185">Reference proteome</keyword>
<dbReference type="Proteomes" id="UP000064967">
    <property type="component" value="Chromosome"/>
</dbReference>
<evidence type="ECO:0000313" key="2">
    <source>
        <dbReference type="EMBL" id="AKU96675.1"/>
    </source>
</evidence>